<accession>A0A1H3NMV5</accession>
<gene>
    <name evidence="4" type="ORF">SAMN05444365_10442</name>
</gene>
<protein>
    <submittedName>
        <fullName evidence="4">CubicO group peptidase, beta-lactamase class C family</fullName>
    </submittedName>
</protein>
<dbReference type="SUPFAM" id="SSF56601">
    <property type="entry name" value="beta-lactamase/transpeptidase-like"/>
    <property type="match status" value="1"/>
</dbReference>
<dbReference type="PANTHER" id="PTHR43283">
    <property type="entry name" value="BETA-LACTAMASE-RELATED"/>
    <property type="match status" value="1"/>
</dbReference>
<reference evidence="5" key="1">
    <citation type="submission" date="2016-10" db="EMBL/GenBank/DDBJ databases">
        <authorList>
            <person name="Varghese N."/>
            <person name="Submissions S."/>
        </authorList>
    </citation>
    <scope>NUCLEOTIDE SEQUENCE [LARGE SCALE GENOMIC DNA]</scope>
    <source>
        <strain evidence="5">DSM 45245</strain>
    </source>
</reference>
<dbReference type="RefSeq" id="WP_091555947.1">
    <property type="nucleotide sequence ID" value="NZ_FNPH01000004.1"/>
</dbReference>
<dbReference type="AlphaFoldDB" id="A0A1H3NMV5"/>
<dbReference type="Gene3D" id="3.40.710.10">
    <property type="entry name" value="DD-peptidase/beta-lactamase superfamily"/>
    <property type="match status" value="1"/>
</dbReference>
<dbReference type="Proteomes" id="UP000242415">
    <property type="component" value="Unassembled WGS sequence"/>
</dbReference>
<evidence type="ECO:0000313" key="4">
    <source>
        <dbReference type="EMBL" id="SDY89539.1"/>
    </source>
</evidence>
<dbReference type="InterPro" id="IPR012338">
    <property type="entry name" value="Beta-lactam/transpept-like"/>
</dbReference>
<dbReference type="EMBL" id="FNPH01000004">
    <property type="protein sequence ID" value="SDY89539.1"/>
    <property type="molecule type" value="Genomic_DNA"/>
</dbReference>
<proteinExistence type="predicted"/>
<organism evidence="4 5">
    <name type="scientific">Micromonospora pattaloongensis</name>
    <dbReference type="NCBI Taxonomy" id="405436"/>
    <lineage>
        <taxon>Bacteria</taxon>
        <taxon>Bacillati</taxon>
        <taxon>Actinomycetota</taxon>
        <taxon>Actinomycetes</taxon>
        <taxon>Micromonosporales</taxon>
        <taxon>Micromonosporaceae</taxon>
        <taxon>Micromonospora</taxon>
    </lineage>
</organism>
<dbReference type="GO" id="GO:0016787">
    <property type="term" value="F:hydrolase activity"/>
    <property type="evidence" value="ECO:0007669"/>
    <property type="project" value="UniProtKB-KW"/>
</dbReference>
<dbReference type="InterPro" id="IPR001466">
    <property type="entry name" value="Beta-lactam-related"/>
</dbReference>
<name>A0A1H3NMV5_9ACTN</name>
<dbReference type="InterPro" id="IPR050789">
    <property type="entry name" value="Diverse_Enzym_Activities"/>
</dbReference>
<sequence>MPVPSRPSGPPRISPADISPADISPADLRFRQDRLRRGDAREVGLLPEQVDRIAVVAAAHLEPTADHPDHPSYAGAVVLAAKDGVIVQHAAVGSAVRYASPDVELPVDRRVPTRPDTVYDLASVSKLFTAVALLQQAERGRVELDAPVAAHLPGFAAGGKAEVTVRMLLTHTAGLPASVPLWRDHPTPARRLAAALAVVPSDPPGSRYRYSDLGFIALGALVERVSGQPLDAVVREGITAPLGLHETGYNPASGMAPRIAATEYQPGTGRGMVRGGVHDENAWSLGGVAGHAGLFGTAVELAVLCQALLNGGVHRDRRILRETTVRAMLANHNVHLGSADPASDRGLGVDLNAHEYMMGLASPVACGHTGFTGTSVVIDPLARAFVILLSNRVHPDRAWGGVNPARRAVAGAFAEAMPVRPLSGAAWRAESRAGATVTLTAPLRRPARAGRLRFALWYDTEPRAGVVSLQTSPDGLAWSPTPMSLHGGPARWHADGTVTGYGGRRWWQVSADLVDGTTQVRWASVTNGPGQGRGVYVDRITAADGGGVLFDGGDGDRPIAHGWAPASA</sequence>
<dbReference type="OrthoDB" id="9809635at2"/>
<dbReference type="STRING" id="405436.SAMN05444365_10442"/>
<feature type="region of interest" description="Disordered" evidence="2">
    <location>
        <begin position="1"/>
        <end position="25"/>
    </location>
</feature>
<feature type="domain" description="Beta-lactamase-related" evidence="3">
    <location>
        <begin position="71"/>
        <end position="408"/>
    </location>
</feature>
<dbReference type="Pfam" id="PF00144">
    <property type="entry name" value="Beta-lactamase"/>
    <property type="match status" value="1"/>
</dbReference>
<dbReference type="PANTHER" id="PTHR43283:SF11">
    <property type="entry name" value="BETA-LACTAMASE-RELATED DOMAIN-CONTAINING PROTEIN"/>
    <property type="match status" value="1"/>
</dbReference>
<evidence type="ECO:0000259" key="3">
    <source>
        <dbReference type="Pfam" id="PF00144"/>
    </source>
</evidence>
<evidence type="ECO:0000256" key="1">
    <source>
        <dbReference type="ARBA" id="ARBA00022801"/>
    </source>
</evidence>
<evidence type="ECO:0000313" key="5">
    <source>
        <dbReference type="Proteomes" id="UP000242415"/>
    </source>
</evidence>
<keyword evidence="5" id="KW-1185">Reference proteome</keyword>
<evidence type="ECO:0000256" key="2">
    <source>
        <dbReference type="SAM" id="MobiDB-lite"/>
    </source>
</evidence>
<feature type="compositionally biased region" description="Pro residues" evidence="2">
    <location>
        <begin position="1"/>
        <end position="13"/>
    </location>
</feature>
<keyword evidence="1" id="KW-0378">Hydrolase</keyword>